<dbReference type="Gene3D" id="1.10.260.40">
    <property type="entry name" value="lambda repressor-like DNA-binding domains"/>
    <property type="match status" value="1"/>
</dbReference>
<dbReference type="CDD" id="cd00093">
    <property type="entry name" value="HTH_XRE"/>
    <property type="match status" value="1"/>
</dbReference>
<evidence type="ECO:0000313" key="2">
    <source>
        <dbReference type="EMBL" id="MBC6490996.1"/>
    </source>
</evidence>
<sequence length="71" mass="7816">MPFEELEYIGKVIRQRRVTLGLTQEHLADISGVGLRTIRELEGGKGKSLTILMKVADALGLSVQLKIKPLS</sequence>
<reference evidence="2 3" key="1">
    <citation type="submission" date="2016-07" db="EMBL/GenBank/DDBJ databases">
        <title>Genome analysis of Flavihumibacter stibioxidans YS-17.</title>
        <authorList>
            <person name="Shi K."/>
            <person name="Han Y."/>
            <person name="Wang G."/>
        </authorList>
    </citation>
    <scope>NUCLEOTIDE SEQUENCE [LARGE SCALE GENOMIC DNA]</scope>
    <source>
        <strain evidence="2 3">YS-17</strain>
    </source>
</reference>
<evidence type="ECO:0000259" key="1">
    <source>
        <dbReference type="PROSITE" id="PS50943"/>
    </source>
</evidence>
<dbReference type="SMART" id="SM00530">
    <property type="entry name" value="HTH_XRE"/>
    <property type="match status" value="1"/>
</dbReference>
<organism evidence="2 3">
    <name type="scientific">Flavihumibacter stibioxidans</name>
    <dbReference type="NCBI Taxonomy" id="1834163"/>
    <lineage>
        <taxon>Bacteria</taxon>
        <taxon>Pseudomonadati</taxon>
        <taxon>Bacteroidota</taxon>
        <taxon>Chitinophagia</taxon>
        <taxon>Chitinophagales</taxon>
        <taxon>Chitinophagaceae</taxon>
        <taxon>Flavihumibacter</taxon>
    </lineage>
</organism>
<dbReference type="Proteomes" id="UP000765802">
    <property type="component" value="Unassembled WGS sequence"/>
</dbReference>
<dbReference type="InterPro" id="IPR001387">
    <property type="entry name" value="Cro/C1-type_HTH"/>
</dbReference>
<dbReference type="InterPro" id="IPR010982">
    <property type="entry name" value="Lambda_DNA-bd_dom_sf"/>
</dbReference>
<name>A0ABR7M7J7_9BACT</name>
<accession>A0ABR7M7J7</accession>
<protein>
    <recommendedName>
        <fullName evidence="1">HTH cro/C1-type domain-containing protein</fullName>
    </recommendedName>
</protein>
<dbReference type="SUPFAM" id="SSF47413">
    <property type="entry name" value="lambda repressor-like DNA-binding domains"/>
    <property type="match status" value="1"/>
</dbReference>
<keyword evidence="3" id="KW-1185">Reference proteome</keyword>
<evidence type="ECO:0000313" key="3">
    <source>
        <dbReference type="Proteomes" id="UP000765802"/>
    </source>
</evidence>
<dbReference type="Pfam" id="PF01381">
    <property type="entry name" value="HTH_3"/>
    <property type="match status" value="1"/>
</dbReference>
<dbReference type="EMBL" id="MBUA01000012">
    <property type="protein sequence ID" value="MBC6490996.1"/>
    <property type="molecule type" value="Genomic_DNA"/>
</dbReference>
<proteinExistence type="predicted"/>
<comment type="caution">
    <text evidence="2">The sequence shown here is derived from an EMBL/GenBank/DDBJ whole genome shotgun (WGS) entry which is preliminary data.</text>
</comment>
<feature type="domain" description="HTH cro/C1-type" evidence="1">
    <location>
        <begin position="13"/>
        <end position="66"/>
    </location>
</feature>
<dbReference type="RefSeq" id="WP_187256333.1">
    <property type="nucleotide sequence ID" value="NZ_JBHULF010000014.1"/>
</dbReference>
<dbReference type="PROSITE" id="PS50943">
    <property type="entry name" value="HTH_CROC1"/>
    <property type="match status" value="1"/>
</dbReference>
<gene>
    <name evidence="2" type="ORF">BC349_08135</name>
</gene>